<evidence type="ECO:0000313" key="8">
    <source>
        <dbReference type="EMBL" id="SNQ28952.1"/>
    </source>
</evidence>
<feature type="domain" description="Metallo-beta-lactamase" evidence="7">
    <location>
        <begin position="545"/>
        <end position="742"/>
    </location>
</feature>
<evidence type="ECO:0000256" key="4">
    <source>
        <dbReference type="ARBA" id="ARBA00022989"/>
    </source>
</evidence>
<feature type="transmembrane region" description="Helical" evidence="6">
    <location>
        <begin position="462"/>
        <end position="481"/>
    </location>
</feature>
<reference evidence="9" key="1">
    <citation type="submission" date="2017-06" db="EMBL/GenBank/DDBJ databases">
        <authorList>
            <person name="Varghese N."/>
            <person name="Submissions S."/>
        </authorList>
    </citation>
    <scope>NUCLEOTIDE SEQUENCE [LARGE SCALE GENOMIC DNA]</scope>
    <source>
        <strain evidence="9">ANC 5114</strain>
    </source>
</reference>
<dbReference type="InterPro" id="IPR004477">
    <property type="entry name" value="ComEC_N"/>
</dbReference>
<evidence type="ECO:0000256" key="1">
    <source>
        <dbReference type="ARBA" id="ARBA00004651"/>
    </source>
</evidence>
<dbReference type="InterPro" id="IPR052159">
    <property type="entry name" value="Competence_DNA_uptake"/>
</dbReference>
<dbReference type="Gene3D" id="3.60.15.10">
    <property type="entry name" value="Ribonuclease Z/Hydroxyacylglutathione hydrolase-like"/>
    <property type="match status" value="1"/>
</dbReference>
<feature type="transmembrane region" description="Helical" evidence="6">
    <location>
        <begin position="432"/>
        <end position="455"/>
    </location>
</feature>
<dbReference type="InterPro" id="IPR036866">
    <property type="entry name" value="RibonucZ/Hydroxyglut_hydro"/>
</dbReference>
<keyword evidence="5 6" id="KW-0472">Membrane</keyword>
<dbReference type="InterPro" id="IPR025405">
    <property type="entry name" value="DUF4131"/>
</dbReference>
<name>A0A217EF63_9GAMM</name>
<sequence>MHAAVGTCNILMLPLWLSISVLSGGAAAYFYTLIVKHKVSSLYRVLSMICILISTTSLAQWHAKRALDDVMAKRVNTSQSVEVIVYVDKMNQSSIDSQFYQQQFKVYRPLQHDQVTWQSLIPIKHYPLQTFKIGHYYKIKGQVTPIHGHAVASAFDLERFALQQNVMGQLHIDEVEQRSTHVVAQQFPIFVQLHQGILHRLVIYIEQQRFNYRQAFKHQSVQHKGLILALLTGDQSLLNNPTKQQFTALGLGHLLAISGPHILIFAVLLCFSLQRIIRIVQPTLYLKYPKPYVMMAPMLLAALFYGIFVGFEVPALRTWLILLILSLSIYFKYRLNALSVVLLSASILLLIDPLQVLSAAFWLSYIACFMLIRIYQLSKNIFQDQENKSLWITVKQLFLLSVWTQCQIFLALLPITLFYFHQFSWLAPLANLIAIPYLSLIVIPLSIVAGVLFVLQPTLANFIWCLVGRIIDFMLFMLDVLERLAVQMTIPAWNVWQIIALAVAILILFLPRGCIPKSYALIAFVIIYLPSKKADYSLHILDVGQGQAIFVRTAHHYLMIDLAGQFPSSAPLAEQVLFPFLIQQGVKQFDLVVLTHHDLDHSGSFPHISQKIPFRQVISNEYNSVLFPEQSKFSFCHAGQSLRYDDLNVQFLYPLQPNHNPIANSKNESSCVVYLNYQYADHQLNVLIMGDTGKNAEQVLMTKYPKLPVDILVLAHHGSRFSSSTEFLKHYHPQVAIASAGYQNRYGHPHQEVRQRLENLRIPLWVTSETGSIQITPEEKHPLQPRFYRDEKLWLR</sequence>
<evidence type="ECO:0000256" key="6">
    <source>
        <dbReference type="SAM" id="Phobius"/>
    </source>
</evidence>
<feature type="transmembrane region" description="Helical" evidence="6">
    <location>
        <begin position="246"/>
        <end position="271"/>
    </location>
</feature>
<evidence type="ECO:0000256" key="2">
    <source>
        <dbReference type="ARBA" id="ARBA00022475"/>
    </source>
</evidence>
<proteinExistence type="predicted"/>
<dbReference type="GO" id="GO:0030420">
    <property type="term" value="P:establishment of competence for transformation"/>
    <property type="evidence" value="ECO:0007669"/>
    <property type="project" value="InterPro"/>
</dbReference>
<gene>
    <name evidence="8" type="ORF">SAMN05444584_0883</name>
</gene>
<accession>A0A217EF63</accession>
<dbReference type="InterPro" id="IPR001279">
    <property type="entry name" value="Metallo-B-lactamas"/>
</dbReference>
<dbReference type="Proteomes" id="UP000243463">
    <property type="component" value="Unassembled WGS sequence"/>
</dbReference>
<dbReference type="Pfam" id="PF03772">
    <property type="entry name" value="Competence"/>
    <property type="match status" value="1"/>
</dbReference>
<dbReference type="GO" id="GO:0005886">
    <property type="term" value="C:plasma membrane"/>
    <property type="evidence" value="ECO:0007669"/>
    <property type="project" value="UniProtKB-SubCell"/>
</dbReference>
<feature type="transmembrane region" description="Helical" evidence="6">
    <location>
        <begin position="493"/>
        <end position="510"/>
    </location>
</feature>
<dbReference type="PANTHER" id="PTHR30619:SF1">
    <property type="entry name" value="RECOMBINATION PROTEIN 2"/>
    <property type="match status" value="1"/>
</dbReference>
<evidence type="ECO:0000256" key="3">
    <source>
        <dbReference type="ARBA" id="ARBA00022692"/>
    </source>
</evidence>
<keyword evidence="2" id="KW-1003">Cell membrane</keyword>
<organism evidence="8 9">
    <name type="scientific">Acinetobacter apis</name>
    <dbReference type="NCBI Taxonomy" id="1229165"/>
    <lineage>
        <taxon>Bacteria</taxon>
        <taxon>Pseudomonadati</taxon>
        <taxon>Pseudomonadota</taxon>
        <taxon>Gammaproteobacteria</taxon>
        <taxon>Moraxellales</taxon>
        <taxon>Moraxellaceae</taxon>
        <taxon>Acinetobacter</taxon>
    </lineage>
</organism>
<feature type="transmembrane region" description="Helical" evidence="6">
    <location>
        <begin position="15"/>
        <end position="35"/>
    </location>
</feature>
<evidence type="ECO:0000256" key="5">
    <source>
        <dbReference type="ARBA" id="ARBA00023136"/>
    </source>
</evidence>
<dbReference type="NCBIfam" id="TIGR00361">
    <property type="entry name" value="ComEC_Rec2"/>
    <property type="match status" value="1"/>
</dbReference>
<dbReference type="SMART" id="SM00849">
    <property type="entry name" value="Lactamase_B"/>
    <property type="match status" value="1"/>
</dbReference>
<feature type="transmembrane region" description="Helical" evidence="6">
    <location>
        <begin position="397"/>
        <end position="420"/>
    </location>
</feature>
<evidence type="ECO:0000313" key="9">
    <source>
        <dbReference type="Proteomes" id="UP000243463"/>
    </source>
</evidence>
<dbReference type="SUPFAM" id="SSF56281">
    <property type="entry name" value="Metallo-hydrolase/oxidoreductase"/>
    <property type="match status" value="1"/>
</dbReference>
<dbReference type="PANTHER" id="PTHR30619">
    <property type="entry name" value="DNA INTERNALIZATION/COMPETENCE PROTEIN COMEC/REC2"/>
    <property type="match status" value="1"/>
</dbReference>
<feature type="transmembrane region" description="Helical" evidence="6">
    <location>
        <begin position="42"/>
        <end position="63"/>
    </location>
</feature>
<feature type="transmembrane region" description="Helical" evidence="6">
    <location>
        <begin position="292"/>
        <end position="308"/>
    </location>
</feature>
<keyword evidence="3 6" id="KW-0812">Transmembrane</keyword>
<dbReference type="EMBL" id="FZLN01000001">
    <property type="protein sequence ID" value="SNQ28952.1"/>
    <property type="molecule type" value="Genomic_DNA"/>
</dbReference>
<feature type="transmembrane region" description="Helical" evidence="6">
    <location>
        <begin position="357"/>
        <end position="376"/>
    </location>
</feature>
<dbReference type="InterPro" id="IPR004797">
    <property type="entry name" value="Competence_ComEC/Rec2"/>
</dbReference>
<comment type="subcellular location">
    <subcellularLocation>
        <location evidence="1">Cell membrane</location>
        <topology evidence="1">Multi-pass membrane protein</topology>
    </subcellularLocation>
</comment>
<protein>
    <submittedName>
        <fullName evidence="8">Competence protein ComEC</fullName>
    </submittedName>
</protein>
<dbReference type="Pfam" id="PF13567">
    <property type="entry name" value="DUF4131"/>
    <property type="match status" value="1"/>
</dbReference>
<dbReference type="CDD" id="cd07731">
    <property type="entry name" value="ComA-like_MBL-fold"/>
    <property type="match status" value="1"/>
</dbReference>
<keyword evidence="9" id="KW-1185">Reference proteome</keyword>
<keyword evidence="4 6" id="KW-1133">Transmembrane helix</keyword>
<dbReference type="NCBIfam" id="TIGR00360">
    <property type="entry name" value="ComEC_N-term"/>
    <property type="match status" value="1"/>
</dbReference>
<dbReference type="Pfam" id="PF00753">
    <property type="entry name" value="Lactamase_B"/>
    <property type="match status" value="1"/>
</dbReference>
<dbReference type="InterPro" id="IPR035681">
    <property type="entry name" value="ComA-like_MBL"/>
</dbReference>
<dbReference type="AlphaFoldDB" id="A0A217EF63"/>
<evidence type="ECO:0000259" key="7">
    <source>
        <dbReference type="SMART" id="SM00849"/>
    </source>
</evidence>